<evidence type="ECO:0000256" key="1">
    <source>
        <dbReference type="ARBA" id="ARBA00005771"/>
    </source>
</evidence>
<accession>A0A2P7R5V7</accession>
<evidence type="ECO:0000313" key="5">
    <source>
        <dbReference type="Proteomes" id="UP000240243"/>
    </source>
</evidence>
<comment type="similarity">
    <text evidence="1">Belongs to the sulfotransferase 1 family.</text>
</comment>
<evidence type="ECO:0000256" key="2">
    <source>
        <dbReference type="ARBA" id="ARBA00022679"/>
    </source>
</evidence>
<dbReference type="Proteomes" id="UP000240243">
    <property type="component" value="Unassembled WGS sequence"/>
</dbReference>
<gene>
    <name evidence="4" type="ORF">C7H85_09440</name>
</gene>
<dbReference type="InterPro" id="IPR027417">
    <property type="entry name" value="P-loop_NTPase"/>
</dbReference>
<evidence type="ECO:0000313" key="4">
    <source>
        <dbReference type="EMBL" id="PSJ45600.1"/>
    </source>
</evidence>
<dbReference type="GO" id="GO:0008146">
    <property type="term" value="F:sulfotransferase activity"/>
    <property type="evidence" value="ECO:0007669"/>
    <property type="project" value="InterPro"/>
</dbReference>
<dbReference type="AlphaFoldDB" id="A0A2P7R5V7"/>
<dbReference type="EMBL" id="PXYG01000003">
    <property type="protein sequence ID" value="PSJ45600.1"/>
    <property type="molecule type" value="Genomic_DNA"/>
</dbReference>
<keyword evidence="2" id="KW-0808">Transferase</keyword>
<dbReference type="SUPFAM" id="SSF52540">
    <property type="entry name" value="P-loop containing nucleoside triphosphate hydrolases"/>
    <property type="match status" value="1"/>
</dbReference>
<comment type="caution">
    <text evidence="4">The sequence shown here is derived from an EMBL/GenBank/DDBJ whole genome shotgun (WGS) entry which is preliminary data.</text>
</comment>
<dbReference type="RefSeq" id="WP_106729464.1">
    <property type="nucleotide sequence ID" value="NZ_PXYG01000003.1"/>
</dbReference>
<dbReference type="InterPro" id="IPR000863">
    <property type="entry name" value="Sulfotransferase_dom"/>
</dbReference>
<proteinExistence type="inferred from homology"/>
<reference evidence="4 5" key="1">
    <citation type="submission" date="2018-03" db="EMBL/GenBank/DDBJ databases">
        <title>The draft genome of Zobellella sp. 59N8.</title>
        <authorList>
            <person name="Liu L."/>
            <person name="Li L."/>
            <person name="Zhang X."/>
            <person name="Liang L."/>
            <person name="Wang T."/>
        </authorList>
    </citation>
    <scope>NUCLEOTIDE SEQUENCE [LARGE SCALE GENOMIC DNA]</scope>
    <source>
        <strain evidence="4 5">59N8</strain>
    </source>
</reference>
<dbReference type="Pfam" id="PF00685">
    <property type="entry name" value="Sulfotransfer_1"/>
    <property type="match status" value="1"/>
</dbReference>
<dbReference type="PANTHER" id="PTHR11783">
    <property type="entry name" value="SULFOTRANSFERASE SULT"/>
    <property type="match status" value="1"/>
</dbReference>
<dbReference type="Gene3D" id="3.40.50.300">
    <property type="entry name" value="P-loop containing nucleotide triphosphate hydrolases"/>
    <property type="match status" value="1"/>
</dbReference>
<sequence>MTRIYIFSSPVDAMKIVDWLSRAGGITATEITAIVAPAEESPPTPLAGIPVLSAGQAYRTLCPEDLVMVANNHFDQTVAQLFSHGILHVFDGRAALTRGELRHRFIGLAKPYYIGPNYPSLLNNRDHAFLRDTAEPLNANAIPGHKLFIVNSLPKSGTLWMMAMLEKLLGIKAHRQLVLAHVMDIETDSNKPNTHGAVMLVRDLRDVVISWFHDLARHDMRNGFAEPRYANITEFYFNYLVGLLSASPRYAFGRLDQWLNLAACNGYPIIRYEDLLADPPGSLRKIMTFWKIRVPDKDITEVSHSLAFNNMPLTLAGQEGYVAEAVRSGHLRRGAVGAWKTELPAAVEDDINQRFSAYQQRLQYD</sequence>
<protein>
    <recommendedName>
        <fullName evidence="3">Sulfotransferase domain-containing protein</fullName>
    </recommendedName>
</protein>
<keyword evidence="5" id="KW-1185">Reference proteome</keyword>
<organism evidence="4 5">
    <name type="scientific">Zobellella endophytica</name>
    <dbReference type="NCBI Taxonomy" id="2116700"/>
    <lineage>
        <taxon>Bacteria</taxon>
        <taxon>Pseudomonadati</taxon>
        <taxon>Pseudomonadota</taxon>
        <taxon>Gammaproteobacteria</taxon>
        <taxon>Aeromonadales</taxon>
        <taxon>Aeromonadaceae</taxon>
        <taxon>Zobellella</taxon>
    </lineage>
</organism>
<feature type="domain" description="Sulfotransferase" evidence="3">
    <location>
        <begin position="198"/>
        <end position="355"/>
    </location>
</feature>
<dbReference type="OrthoDB" id="9804504at2"/>
<name>A0A2P7R5V7_9GAMM</name>
<evidence type="ECO:0000259" key="3">
    <source>
        <dbReference type="Pfam" id="PF00685"/>
    </source>
</evidence>